<feature type="binding site" evidence="10">
    <location>
        <begin position="22"/>
        <end position="23"/>
    </location>
    <ligand>
        <name>NAD(+)</name>
        <dbReference type="ChEBI" id="CHEBI:57540"/>
    </ligand>
</feature>
<dbReference type="PANTHER" id="PTHR43159:SF2">
    <property type="entry name" value="ENOYL-[ACYL-CARRIER-PROTEIN] REDUCTASE [NADH], CHLOROPLASTIC"/>
    <property type="match status" value="1"/>
</dbReference>
<evidence type="ECO:0000256" key="9">
    <source>
        <dbReference type="PIRSR" id="PIRSR000094-2"/>
    </source>
</evidence>
<sequence>MTSLLSLDKRRYLVTGVLNNESIAWHVAAALQREGCEVVLTSFGRVARITRKVADLLPSPAEVLDLDVMSDESVASLAEQIESRWGQLDGVLHSIAAAPPDALGPGFVSAPASGVLDGFRASAYSFQQLTTALAPLLARAPGGGAAVGLTVDSTRALPGYGWMGVYKSALEAVARYLALHLGPSGIRVNLVAAGPVETVSARGVRTFAELADQYERWAPLGWDRADPARVVGAVLFLLSDLSRHTTGQVVHADGGMHAVFGGVGVSPAAGTGVPPAATAPAGGTTASRGETATG</sequence>
<evidence type="ECO:0000256" key="10">
    <source>
        <dbReference type="PIRSR" id="PIRSR000094-3"/>
    </source>
</evidence>
<name>A0A1C4Y8B6_9ACTN</name>
<dbReference type="AlphaFoldDB" id="A0A1C4Y8B6"/>
<evidence type="ECO:0000256" key="1">
    <source>
        <dbReference type="ARBA" id="ARBA00005189"/>
    </source>
</evidence>
<protein>
    <recommendedName>
        <fullName evidence="8">Enoyl-[acyl-carrier-protein] reductase [NADH]</fullName>
        <ecNumber evidence="8">1.3.1.9</ecNumber>
    </recommendedName>
</protein>
<proteinExistence type="inferred from homology"/>
<feature type="binding site" evidence="10">
    <location>
        <begin position="196"/>
        <end position="200"/>
    </location>
    <ligand>
        <name>NAD(+)</name>
        <dbReference type="ChEBI" id="CHEBI:57540"/>
    </ligand>
</feature>
<dbReference type="Pfam" id="PF13561">
    <property type="entry name" value="adh_short_C2"/>
    <property type="match status" value="1"/>
</dbReference>
<feature type="binding site" evidence="9">
    <location>
        <position position="98"/>
    </location>
    <ligand>
        <name>substrate</name>
    </ligand>
</feature>
<dbReference type="STRING" id="47853.TK50_00195"/>
<keyword evidence="5 8" id="KW-0560">Oxidoreductase</keyword>
<evidence type="ECO:0000256" key="2">
    <source>
        <dbReference type="ARBA" id="ARBA00009233"/>
    </source>
</evidence>
<dbReference type="Gene3D" id="3.40.50.720">
    <property type="entry name" value="NAD(P)-binding Rossmann-like Domain"/>
    <property type="match status" value="1"/>
</dbReference>
<comment type="catalytic activity">
    <reaction evidence="8">
        <text>a 2,3-saturated acyl-[ACP] + NAD(+) = a (2E)-enoyl-[ACP] + NADH + H(+)</text>
        <dbReference type="Rhea" id="RHEA:10240"/>
        <dbReference type="Rhea" id="RHEA-COMP:9925"/>
        <dbReference type="Rhea" id="RHEA-COMP:9926"/>
        <dbReference type="ChEBI" id="CHEBI:15378"/>
        <dbReference type="ChEBI" id="CHEBI:57540"/>
        <dbReference type="ChEBI" id="CHEBI:57945"/>
        <dbReference type="ChEBI" id="CHEBI:78784"/>
        <dbReference type="ChEBI" id="CHEBI:78785"/>
        <dbReference type="EC" id="1.3.1.9"/>
    </reaction>
</comment>
<keyword evidence="3 8" id="KW-0444">Lipid biosynthesis</keyword>
<dbReference type="RefSeq" id="WP_256095455.1">
    <property type="nucleotide sequence ID" value="NZ_FMCT01000005.1"/>
</dbReference>
<dbReference type="GO" id="GO:0004318">
    <property type="term" value="F:enoyl-[acyl-carrier-protein] reductase (NADH) activity"/>
    <property type="evidence" value="ECO:0007669"/>
    <property type="project" value="UniProtKB-EC"/>
</dbReference>
<evidence type="ECO:0000313" key="13">
    <source>
        <dbReference type="Proteomes" id="UP000183585"/>
    </source>
</evidence>
<comment type="pathway">
    <text evidence="1">Lipid metabolism.</text>
</comment>
<feature type="binding site" evidence="10">
    <location>
        <position position="16"/>
    </location>
    <ligand>
        <name>NAD(+)</name>
        <dbReference type="ChEBI" id="CHEBI:57540"/>
    </ligand>
</feature>
<dbReference type="EC" id="1.3.1.9" evidence="8"/>
<feature type="binding site" evidence="10">
    <location>
        <position position="167"/>
    </location>
    <ligand>
        <name>NAD(+)</name>
        <dbReference type="ChEBI" id="CHEBI:57540"/>
    </ligand>
</feature>
<organism evidence="12 13">
    <name type="scientific">Micromonospora carbonacea</name>
    <dbReference type="NCBI Taxonomy" id="47853"/>
    <lineage>
        <taxon>Bacteria</taxon>
        <taxon>Bacillati</taxon>
        <taxon>Actinomycetota</taxon>
        <taxon>Actinomycetes</taxon>
        <taxon>Micromonosporales</taxon>
        <taxon>Micromonosporaceae</taxon>
        <taxon>Micromonospora</taxon>
    </lineage>
</organism>
<dbReference type="SUPFAM" id="SSF51735">
    <property type="entry name" value="NAD(P)-binding Rossmann-fold domains"/>
    <property type="match status" value="1"/>
</dbReference>
<evidence type="ECO:0000256" key="8">
    <source>
        <dbReference type="PIRNR" id="PIRNR000094"/>
    </source>
</evidence>
<dbReference type="InterPro" id="IPR014358">
    <property type="entry name" value="Enoyl-ACP_Rdtase_NADH"/>
</dbReference>
<keyword evidence="8 10" id="KW-0520">NAD</keyword>
<keyword evidence="6" id="KW-0443">Lipid metabolism</keyword>
<reference evidence="13" key="1">
    <citation type="submission" date="2016-06" db="EMBL/GenBank/DDBJ databases">
        <authorList>
            <person name="Varghese N."/>
            <person name="Submissions Spin"/>
        </authorList>
    </citation>
    <scope>NUCLEOTIDE SEQUENCE [LARGE SCALE GENOMIC DNA]</scope>
    <source>
        <strain evidence="13">DSM 43168</strain>
    </source>
</reference>
<gene>
    <name evidence="12" type="ORF">GA0070563_105440</name>
</gene>
<accession>A0A1C4Y8B6</accession>
<feature type="compositionally biased region" description="Low complexity" evidence="11">
    <location>
        <begin position="274"/>
        <end position="287"/>
    </location>
</feature>
<dbReference type="Proteomes" id="UP000183585">
    <property type="component" value="Unassembled WGS sequence"/>
</dbReference>
<dbReference type="InterPro" id="IPR036291">
    <property type="entry name" value="NAD(P)-bd_dom_sf"/>
</dbReference>
<dbReference type="UniPathway" id="UPA00915"/>
<feature type="region of interest" description="Disordered" evidence="11">
    <location>
        <begin position="274"/>
        <end position="294"/>
    </location>
</feature>
<dbReference type="PANTHER" id="PTHR43159">
    <property type="entry name" value="ENOYL-[ACYL-CARRIER-PROTEIN] REDUCTASE"/>
    <property type="match status" value="1"/>
</dbReference>
<keyword evidence="13" id="KW-1185">Reference proteome</keyword>
<comment type="similarity">
    <text evidence="2 8">Belongs to the short-chain dehydrogenases/reductases (SDR) family. FabI subfamily.</text>
</comment>
<evidence type="ECO:0000313" key="12">
    <source>
        <dbReference type="EMBL" id="SCF16962.1"/>
    </source>
</evidence>
<evidence type="ECO:0000256" key="4">
    <source>
        <dbReference type="ARBA" id="ARBA00022832"/>
    </source>
</evidence>
<evidence type="ECO:0000256" key="3">
    <source>
        <dbReference type="ARBA" id="ARBA00022516"/>
    </source>
</evidence>
<evidence type="ECO:0000256" key="7">
    <source>
        <dbReference type="ARBA" id="ARBA00023160"/>
    </source>
</evidence>
<evidence type="ECO:0000256" key="6">
    <source>
        <dbReference type="ARBA" id="ARBA00023098"/>
    </source>
</evidence>
<feature type="binding site" evidence="10">
    <location>
        <begin position="67"/>
        <end position="68"/>
    </location>
    <ligand>
        <name>NAD(+)</name>
        <dbReference type="ChEBI" id="CHEBI:57540"/>
    </ligand>
</feature>
<keyword evidence="7 8" id="KW-0275">Fatty acid biosynthesis</keyword>
<keyword evidence="4" id="KW-0276">Fatty acid metabolism</keyword>
<dbReference type="PIRSF" id="PIRSF000094">
    <property type="entry name" value="Enoyl-ACP_rdct"/>
    <property type="match status" value="1"/>
</dbReference>
<dbReference type="GO" id="GO:0006633">
    <property type="term" value="P:fatty acid biosynthetic process"/>
    <property type="evidence" value="ECO:0007669"/>
    <property type="project" value="UniProtKB-KW"/>
</dbReference>
<evidence type="ECO:0000256" key="5">
    <source>
        <dbReference type="ARBA" id="ARBA00023002"/>
    </source>
</evidence>
<evidence type="ECO:0000256" key="11">
    <source>
        <dbReference type="SAM" id="MobiDB-lite"/>
    </source>
</evidence>
<feature type="binding site" evidence="10">
    <location>
        <position position="95"/>
    </location>
    <ligand>
        <name>NAD(+)</name>
        <dbReference type="ChEBI" id="CHEBI:57540"/>
    </ligand>
</feature>
<dbReference type="EMBL" id="FMCT01000005">
    <property type="protein sequence ID" value="SCF16962.1"/>
    <property type="molecule type" value="Genomic_DNA"/>
</dbReference>
<dbReference type="InterPro" id="IPR002347">
    <property type="entry name" value="SDR_fam"/>
</dbReference>